<name>A0ABS9BJ33_9BACT</name>
<dbReference type="Pfam" id="PF13517">
    <property type="entry name" value="FG-GAP_3"/>
    <property type="match status" value="6"/>
</dbReference>
<keyword evidence="4" id="KW-1185">Reference proteome</keyword>
<dbReference type="PANTHER" id="PTHR16026">
    <property type="entry name" value="CARTILAGE ACIDIC PROTEIN 1"/>
    <property type="match status" value="1"/>
</dbReference>
<dbReference type="InterPro" id="IPR011519">
    <property type="entry name" value="UnbV_ASPIC"/>
</dbReference>
<feature type="domain" description="ASPIC/UnbV" evidence="2">
    <location>
        <begin position="519"/>
        <end position="586"/>
    </location>
</feature>
<dbReference type="InterPro" id="IPR013517">
    <property type="entry name" value="FG-GAP"/>
</dbReference>
<proteinExistence type="predicted"/>
<keyword evidence="1" id="KW-0732">Signal</keyword>
<reference evidence="3 4" key="1">
    <citation type="submission" date="2022-01" db="EMBL/GenBank/DDBJ databases">
        <title>Flavihumibacter sp. nov., isolated from sediment of a river.</title>
        <authorList>
            <person name="Liu H."/>
        </authorList>
    </citation>
    <scope>NUCLEOTIDE SEQUENCE [LARGE SCALE GENOMIC DNA]</scope>
    <source>
        <strain evidence="3 4">RY-1</strain>
    </source>
</reference>
<dbReference type="Gene3D" id="2.130.10.130">
    <property type="entry name" value="Integrin alpha, N-terminal"/>
    <property type="match status" value="4"/>
</dbReference>
<dbReference type="PANTHER" id="PTHR16026:SF0">
    <property type="entry name" value="CARTILAGE ACIDIC PROTEIN 1"/>
    <property type="match status" value="1"/>
</dbReference>
<gene>
    <name evidence="3" type="ORF">L0U88_13445</name>
</gene>
<evidence type="ECO:0000256" key="1">
    <source>
        <dbReference type="ARBA" id="ARBA00022729"/>
    </source>
</evidence>
<evidence type="ECO:0000259" key="2">
    <source>
        <dbReference type="Pfam" id="PF07593"/>
    </source>
</evidence>
<dbReference type="SUPFAM" id="SSF69318">
    <property type="entry name" value="Integrin alpha N-terminal domain"/>
    <property type="match status" value="3"/>
</dbReference>
<comment type="caution">
    <text evidence="3">The sequence shown here is derived from an EMBL/GenBank/DDBJ whole genome shotgun (WGS) entry which is preliminary data.</text>
</comment>
<dbReference type="PROSITE" id="PS51257">
    <property type="entry name" value="PROKAR_LIPOPROTEIN"/>
    <property type="match status" value="1"/>
</dbReference>
<dbReference type="Proteomes" id="UP001200145">
    <property type="component" value="Unassembled WGS sequence"/>
</dbReference>
<dbReference type="Pfam" id="PF07593">
    <property type="entry name" value="UnbV_ASPIC"/>
    <property type="match status" value="1"/>
</dbReference>
<accession>A0ABS9BJ33</accession>
<dbReference type="InterPro" id="IPR028994">
    <property type="entry name" value="Integrin_alpha_N"/>
</dbReference>
<dbReference type="RefSeq" id="WP_234866586.1">
    <property type="nucleotide sequence ID" value="NZ_JAKEVY010000003.1"/>
</dbReference>
<protein>
    <submittedName>
        <fullName evidence="3">VCBS repeat-containing protein</fullName>
    </submittedName>
</protein>
<dbReference type="EMBL" id="JAKEVY010000003">
    <property type="protein sequence ID" value="MCF1715636.1"/>
    <property type="molecule type" value="Genomic_DNA"/>
</dbReference>
<evidence type="ECO:0000313" key="3">
    <source>
        <dbReference type="EMBL" id="MCF1715636.1"/>
    </source>
</evidence>
<evidence type="ECO:0000313" key="4">
    <source>
        <dbReference type="Proteomes" id="UP001200145"/>
    </source>
</evidence>
<sequence>MRVLYFTIVFFLLLSSCKEDRSIQFSQLEKDRTGISFRNILEETEEFNVLNYTYFYNGGGVAIGDINNDGLSDILFTGNMVKNRLYLNKGDFRFEDITAKSGVSDKQGWCTGASMVDINTDGLLDIYICRSADGLPEKRKNLLFINNGDLSFTEKAAEYGLDDSGYSTQASFFDYDRDGDLDCFVINHSLQQFTTGALENAALRNKSNPDFSSKLYQNNNGRFTDVSAAANIQSNVFSFGLGIAISDFNNDLWPDIYLSNDFNEHDYYFLNNANGYFTESVSRYFDYVSLYSMGSDAADFNNDGLTDIVTLDMLPEDNFTQKMHSGAENFEKFQYLFEKGFYYQYSRNMLQKNNGDGSFSEVGQLAGISNTDWSWAPLFADFDNDGFKDLFVSNGYVKDYTDMDFIQYTMNKAVMAKQSNQKVAVQEVLRNMPDNKISNYAFHNNGNGTFTNQASAWGLSRATVSAGAAYGDLDNDGDLDLVVNNSNEEASIFRNNNETSQKNAYLRVQLKGPSGNRQGVGSKIKIYCGGEQYFQEQYPVRGFQSSVDPTLVFGLGNHQRIDSVVIYWPNGEVQRPTSVAVNSTLTVAYSPAGNALPAHAEAPALVTDTLAVARHIENTFNDYSVQRLLPSYYSRLGPCLAVADVNKDGMDDFYLGGAAQQAGQLFMQDASGAFKSSPGGAFKQDAASEDVAAVFADFNRDGSPDLYVASGGYEFRANDVALQDRIYLNDGRGNFMRDEGALPSMLTSTGSVSTVDFDGDGDLDVFAGGRIVPGNYPVAPRSYLLQNDGKGKFTDITDLAAPGLAKVGMVTGSAWMDLNADQSPELVLVGEWMPVMVFDNKKGVLQNASSKYITHDSFGWWNLIQPADLDGDGDLDLVLGNQGRNTQFQASPAEPVTITYKDFDGNGTIDPLLSYYIHGVSYPAVSRDDLADQVPIIKKKYLSYKDYASATSNTLFSPELIKDAITLKATAMETVLLENHGAAGFRPLSLPLEAQYGPVYAAAVMDLNADKKPDILLAGGNSFARIRFGKYSASHGVALVNKGENKFEFLPQQFSGLDFRKDVRNMQSIRVDKKPGMLVAVNDGPVLYVYPKK</sequence>
<dbReference type="InterPro" id="IPR027039">
    <property type="entry name" value="Crtac1"/>
</dbReference>
<organism evidence="3 4">
    <name type="scientific">Flavihumibacter fluminis</name>
    <dbReference type="NCBI Taxonomy" id="2909236"/>
    <lineage>
        <taxon>Bacteria</taxon>
        <taxon>Pseudomonadati</taxon>
        <taxon>Bacteroidota</taxon>
        <taxon>Chitinophagia</taxon>
        <taxon>Chitinophagales</taxon>
        <taxon>Chitinophagaceae</taxon>
        <taxon>Flavihumibacter</taxon>
    </lineage>
</organism>